<accession>A0A0B3Y2U2</accession>
<keyword evidence="10" id="KW-1185">Reference proteome</keyword>
<dbReference type="Gene3D" id="2.50.20.10">
    <property type="entry name" value="Lipoprotein localisation LolA/LolB/LppX"/>
    <property type="match status" value="1"/>
</dbReference>
<evidence type="ECO:0000256" key="2">
    <source>
        <dbReference type="ARBA" id="ARBA00008150"/>
    </source>
</evidence>
<protein>
    <submittedName>
        <fullName evidence="9">Metal ABC transporter ATPase</fullName>
    </submittedName>
</protein>
<reference evidence="9 10" key="1">
    <citation type="submission" date="2014-12" db="EMBL/GenBank/DDBJ databases">
        <title>Genome sequencing of Alteromonas marina AD001.</title>
        <authorList>
            <person name="Adrian T.G.S."/>
            <person name="Chan K.G."/>
        </authorList>
    </citation>
    <scope>NUCLEOTIDE SEQUENCE [LARGE SCALE GENOMIC DNA]</scope>
    <source>
        <strain evidence="9 10">AD001</strain>
    </source>
</reference>
<dbReference type="GO" id="GO:0032885">
    <property type="term" value="P:regulation of polysaccharide biosynthetic process"/>
    <property type="evidence" value="ECO:0007669"/>
    <property type="project" value="TreeGrafter"/>
</dbReference>
<feature type="chain" id="PRO_5002100778" evidence="6">
    <location>
        <begin position="23"/>
        <end position="394"/>
    </location>
</feature>
<dbReference type="RefSeq" id="WP_039216999.1">
    <property type="nucleotide sequence ID" value="NZ_JWLW01000005.1"/>
</dbReference>
<evidence type="ECO:0000256" key="1">
    <source>
        <dbReference type="ARBA" id="ARBA00004418"/>
    </source>
</evidence>
<evidence type="ECO:0000256" key="6">
    <source>
        <dbReference type="SAM" id="SignalP"/>
    </source>
</evidence>
<organism evidence="9 10">
    <name type="scientific">Alteromonas marina</name>
    <dbReference type="NCBI Taxonomy" id="203795"/>
    <lineage>
        <taxon>Bacteria</taxon>
        <taxon>Pseudomonadati</taxon>
        <taxon>Pseudomonadota</taxon>
        <taxon>Gammaproteobacteria</taxon>
        <taxon>Alteromonadales</taxon>
        <taxon>Alteromonadaceae</taxon>
        <taxon>Alteromonas/Salinimonas group</taxon>
        <taxon>Alteromonas</taxon>
    </lineage>
</organism>
<evidence type="ECO:0000256" key="4">
    <source>
        <dbReference type="ARBA" id="ARBA00022764"/>
    </source>
</evidence>
<evidence type="ECO:0000256" key="5">
    <source>
        <dbReference type="SAM" id="MobiDB-lite"/>
    </source>
</evidence>
<name>A0A0B3Y2U2_9ALTE</name>
<dbReference type="InterPro" id="IPR038484">
    <property type="entry name" value="MucB/RseB_C_sf"/>
</dbReference>
<dbReference type="EMBL" id="JWLW01000005">
    <property type="protein sequence ID" value="KHT56439.1"/>
    <property type="molecule type" value="Genomic_DNA"/>
</dbReference>
<evidence type="ECO:0000259" key="7">
    <source>
        <dbReference type="Pfam" id="PF03888"/>
    </source>
</evidence>
<feature type="region of interest" description="Disordered" evidence="5">
    <location>
        <begin position="29"/>
        <end position="68"/>
    </location>
</feature>
<comment type="caution">
    <text evidence="9">The sequence shown here is derived from an EMBL/GenBank/DDBJ whole genome shotgun (WGS) entry which is preliminary data.</text>
</comment>
<sequence length="394" mass="43198">MRCSSILALFFISGTAIQPTVAQTASLSEETKAPIAPVENVNDGDVELDASSESNTRAGRLDEADQEEAVQEDLIQEQLEQNRSEQNASASLAREPQSANQWLAELQNIITNANFQVSFVQTIAGKETVPYLWRHGIMEDGSELEQLNLQNGPGRELIRVNDVVSVFEPDVQPYSLRSKHINGPIPSALLYHPEQLAEAYEFVAVGRARVAGRSAQQIRIVSRDNTRFGYQLWLDESSGMLLKLNMLDLQGALLEQIQVTAFAISAEPAEYFSRINSASLPAPMALSNTPNRAHKWDVTYLPAGMREIKQDTRRLALTGQVVEYKLFSDGLVDVSVYVQPAEDALGETLALRNEVSTFLTLTDGKAQVTVVGEIPLQTANAIATSLRPVSSASE</sequence>
<dbReference type="Pfam" id="PF17188">
    <property type="entry name" value="MucB_RseB_C"/>
    <property type="match status" value="1"/>
</dbReference>
<dbReference type="PANTHER" id="PTHR38782:SF1">
    <property type="entry name" value="SIGMA-E FACTOR REGULATORY PROTEIN RSEB"/>
    <property type="match status" value="1"/>
</dbReference>
<feature type="domain" description="MucB/RseB N-terminal" evidence="7">
    <location>
        <begin position="98"/>
        <end position="274"/>
    </location>
</feature>
<dbReference type="Pfam" id="PF03888">
    <property type="entry name" value="MucB_RseB"/>
    <property type="match status" value="1"/>
</dbReference>
<gene>
    <name evidence="9" type="ORF">RJ41_03555</name>
</gene>
<evidence type="ECO:0000256" key="3">
    <source>
        <dbReference type="ARBA" id="ARBA00022729"/>
    </source>
</evidence>
<keyword evidence="3 6" id="KW-0732">Signal</keyword>
<dbReference type="GO" id="GO:0030288">
    <property type="term" value="C:outer membrane-bounded periplasmic space"/>
    <property type="evidence" value="ECO:0007669"/>
    <property type="project" value="TreeGrafter"/>
</dbReference>
<feature type="domain" description="MucB/RseB C-terminal" evidence="8">
    <location>
        <begin position="292"/>
        <end position="386"/>
    </location>
</feature>
<evidence type="ECO:0000313" key="9">
    <source>
        <dbReference type="EMBL" id="KHT56439.1"/>
    </source>
</evidence>
<evidence type="ECO:0000259" key="8">
    <source>
        <dbReference type="Pfam" id="PF17188"/>
    </source>
</evidence>
<dbReference type="PANTHER" id="PTHR38782">
    <property type="match status" value="1"/>
</dbReference>
<feature type="signal peptide" evidence="6">
    <location>
        <begin position="1"/>
        <end position="22"/>
    </location>
</feature>
<dbReference type="InterPro" id="IPR033434">
    <property type="entry name" value="MucB/RseB_N"/>
</dbReference>
<keyword evidence="4" id="KW-0574">Periplasm</keyword>
<comment type="subcellular location">
    <subcellularLocation>
        <location evidence="1">Periplasm</location>
    </subcellularLocation>
</comment>
<dbReference type="GO" id="GO:0045152">
    <property type="term" value="F:antisigma factor binding"/>
    <property type="evidence" value="ECO:0007669"/>
    <property type="project" value="TreeGrafter"/>
</dbReference>
<dbReference type="InterPro" id="IPR005588">
    <property type="entry name" value="MucB_RseB"/>
</dbReference>
<dbReference type="AlphaFoldDB" id="A0A0B3Y2U2"/>
<evidence type="ECO:0000313" key="10">
    <source>
        <dbReference type="Proteomes" id="UP000031197"/>
    </source>
</evidence>
<dbReference type="Proteomes" id="UP000031197">
    <property type="component" value="Unassembled WGS sequence"/>
</dbReference>
<dbReference type="CDD" id="cd16327">
    <property type="entry name" value="RseB"/>
    <property type="match status" value="1"/>
</dbReference>
<comment type="similarity">
    <text evidence="2">Belongs to the RseB family.</text>
</comment>
<dbReference type="Gene3D" id="3.30.200.100">
    <property type="entry name" value="MucB/RseB, C-terminal domain"/>
    <property type="match status" value="1"/>
</dbReference>
<dbReference type="InterPro" id="IPR033436">
    <property type="entry name" value="MucB/RseB_C"/>
</dbReference>
<dbReference type="OrthoDB" id="7067274at2"/>
<proteinExistence type="inferred from homology"/>